<keyword evidence="4" id="KW-0862">Zinc</keyword>
<dbReference type="RefSeq" id="WP_425552505.1">
    <property type="nucleotide sequence ID" value="NZ_BAAAOA010000009.1"/>
</dbReference>
<dbReference type="EMBL" id="BAAAOA010000009">
    <property type="protein sequence ID" value="GAA1750880.1"/>
    <property type="molecule type" value="Genomic_DNA"/>
</dbReference>
<dbReference type="SUPFAM" id="SSF51735">
    <property type="entry name" value="NAD(P)-binding Rossmann-fold domains"/>
    <property type="match status" value="1"/>
</dbReference>
<comment type="cofactor">
    <cofactor evidence="1">
        <name>Zn(2+)</name>
        <dbReference type="ChEBI" id="CHEBI:29105"/>
    </cofactor>
</comment>
<dbReference type="Proteomes" id="UP001501204">
    <property type="component" value="Unassembled WGS sequence"/>
</dbReference>
<evidence type="ECO:0000256" key="2">
    <source>
        <dbReference type="ARBA" id="ARBA00008072"/>
    </source>
</evidence>
<dbReference type="Pfam" id="PF00107">
    <property type="entry name" value="ADH_zinc_N"/>
    <property type="match status" value="1"/>
</dbReference>
<reference evidence="9" key="1">
    <citation type="journal article" date="2019" name="Int. J. Syst. Evol. Microbiol.">
        <title>The Global Catalogue of Microorganisms (GCM) 10K type strain sequencing project: providing services to taxonomists for standard genome sequencing and annotation.</title>
        <authorList>
            <consortium name="The Broad Institute Genomics Platform"/>
            <consortium name="The Broad Institute Genome Sequencing Center for Infectious Disease"/>
            <person name="Wu L."/>
            <person name="Ma J."/>
        </authorList>
    </citation>
    <scope>NUCLEOTIDE SEQUENCE [LARGE SCALE GENOMIC DNA]</scope>
    <source>
        <strain evidence="9">JCM 14735</strain>
    </source>
</reference>
<evidence type="ECO:0000313" key="8">
    <source>
        <dbReference type="EMBL" id="GAA1750880.1"/>
    </source>
</evidence>
<keyword evidence="5" id="KW-0560">Oxidoreductase</keyword>
<evidence type="ECO:0000256" key="6">
    <source>
        <dbReference type="SAM" id="MobiDB-lite"/>
    </source>
</evidence>
<feature type="compositionally biased region" description="Basic and acidic residues" evidence="6">
    <location>
        <begin position="126"/>
        <end position="145"/>
    </location>
</feature>
<sequence>MGIQVLRAITAATVVALDLNEEKRELAKELGAHHDFLLNQEAVEQVKEFTGGPGIHAVFDFVGAQLTIALGQTMIRVGGDHVLVGVGSGTPPAGTLNKPCEPSIRALSGYRSELLGYSRWLSPGDPHADRGRLPRGRREALREVAPRSSAQPRRHCDIKPDTPPTGGRAWTVEAGEA</sequence>
<proteinExistence type="inferred from homology"/>
<protein>
    <recommendedName>
        <fullName evidence="7">Alcohol dehydrogenase-like C-terminal domain-containing protein</fullName>
    </recommendedName>
</protein>
<keyword evidence="9" id="KW-1185">Reference proteome</keyword>
<gene>
    <name evidence="8" type="ORF">GCM10009767_07230</name>
</gene>
<dbReference type="InterPro" id="IPR013149">
    <property type="entry name" value="ADH-like_C"/>
</dbReference>
<accession>A0ABP4WBK7</accession>
<comment type="caution">
    <text evidence="8">The sequence shown here is derived from an EMBL/GenBank/DDBJ whole genome shotgun (WGS) entry which is preliminary data.</text>
</comment>
<evidence type="ECO:0000256" key="5">
    <source>
        <dbReference type="ARBA" id="ARBA00023002"/>
    </source>
</evidence>
<evidence type="ECO:0000256" key="1">
    <source>
        <dbReference type="ARBA" id="ARBA00001947"/>
    </source>
</evidence>
<organism evidence="8 9">
    <name type="scientific">Kocuria aegyptia</name>
    <dbReference type="NCBI Taxonomy" id="330943"/>
    <lineage>
        <taxon>Bacteria</taxon>
        <taxon>Bacillati</taxon>
        <taxon>Actinomycetota</taxon>
        <taxon>Actinomycetes</taxon>
        <taxon>Micrococcales</taxon>
        <taxon>Micrococcaceae</taxon>
        <taxon>Kocuria</taxon>
    </lineage>
</organism>
<evidence type="ECO:0000259" key="7">
    <source>
        <dbReference type="Pfam" id="PF00107"/>
    </source>
</evidence>
<keyword evidence="3" id="KW-0479">Metal-binding</keyword>
<dbReference type="Gene3D" id="3.40.50.720">
    <property type="entry name" value="NAD(P)-binding Rossmann-like Domain"/>
    <property type="match status" value="1"/>
</dbReference>
<name>A0ABP4WBK7_9MICC</name>
<comment type="similarity">
    <text evidence="2">Belongs to the zinc-containing alcohol dehydrogenase family.</text>
</comment>
<dbReference type="PANTHER" id="PTHR43350">
    <property type="entry name" value="NAD-DEPENDENT ALCOHOL DEHYDROGENASE"/>
    <property type="match status" value="1"/>
</dbReference>
<dbReference type="PANTHER" id="PTHR43350:SF17">
    <property type="entry name" value="NAD-DEPENDENT ALCOHOL DEHYDROGENASE"/>
    <property type="match status" value="1"/>
</dbReference>
<dbReference type="InterPro" id="IPR036291">
    <property type="entry name" value="NAD(P)-bd_dom_sf"/>
</dbReference>
<feature type="region of interest" description="Disordered" evidence="6">
    <location>
        <begin position="123"/>
        <end position="177"/>
    </location>
</feature>
<evidence type="ECO:0000256" key="3">
    <source>
        <dbReference type="ARBA" id="ARBA00022723"/>
    </source>
</evidence>
<evidence type="ECO:0000256" key="4">
    <source>
        <dbReference type="ARBA" id="ARBA00022833"/>
    </source>
</evidence>
<evidence type="ECO:0000313" key="9">
    <source>
        <dbReference type="Proteomes" id="UP001501204"/>
    </source>
</evidence>
<feature type="domain" description="Alcohol dehydrogenase-like C-terminal" evidence="7">
    <location>
        <begin position="1"/>
        <end position="92"/>
    </location>
</feature>